<dbReference type="Pfam" id="PF03747">
    <property type="entry name" value="ADP_ribosyl_GH"/>
    <property type="match status" value="1"/>
</dbReference>
<dbReference type="PANTHER" id="PTHR16222">
    <property type="entry name" value="ADP-RIBOSYLGLYCOHYDROLASE"/>
    <property type="match status" value="1"/>
</dbReference>
<comment type="cofactor">
    <cofactor evidence="1">
        <name>Mg(2+)</name>
        <dbReference type="ChEBI" id="CHEBI:18420"/>
    </cofactor>
    <text evidence="1">Binds 2 magnesium ions per subunit.</text>
</comment>
<keyword evidence="2" id="KW-0378">Hydrolase</keyword>
<dbReference type="InterPro" id="IPR036705">
    <property type="entry name" value="Ribosyl_crysJ1_sf"/>
</dbReference>
<comment type="caution">
    <text evidence="2">The sequence shown here is derived from an EMBL/GenBank/DDBJ whole genome shotgun (WGS) entry which is preliminary data.</text>
</comment>
<dbReference type="SUPFAM" id="SSF101478">
    <property type="entry name" value="ADP-ribosylglycohydrolase"/>
    <property type="match status" value="1"/>
</dbReference>
<keyword evidence="1" id="KW-0460">Magnesium</keyword>
<feature type="binding site" evidence="1">
    <location>
        <position position="255"/>
    </location>
    <ligand>
        <name>Mg(2+)</name>
        <dbReference type="ChEBI" id="CHEBI:18420"/>
        <label>1</label>
    </ligand>
</feature>
<dbReference type="GO" id="GO:0046872">
    <property type="term" value="F:metal ion binding"/>
    <property type="evidence" value="ECO:0007669"/>
    <property type="project" value="UniProtKB-KW"/>
</dbReference>
<feature type="binding site" evidence="1">
    <location>
        <position position="68"/>
    </location>
    <ligand>
        <name>Mg(2+)</name>
        <dbReference type="ChEBI" id="CHEBI:18420"/>
        <label>1</label>
    </ligand>
</feature>
<dbReference type="EMBL" id="VJVV01000012">
    <property type="protein sequence ID" value="TRO79121.1"/>
    <property type="molecule type" value="Genomic_DNA"/>
</dbReference>
<evidence type="ECO:0000313" key="2">
    <source>
        <dbReference type="EMBL" id="TRO79121.1"/>
    </source>
</evidence>
<dbReference type="Gene3D" id="1.10.4080.10">
    <property type="entry name" value="ADP-ribosylation/Crystallin J1"/>
    <property type="match status" value="1"/>
</dbReference>
<feature type="binding site" evidence="1">
    <location>
        <position position="67"/>
    </location>
    <ligand>
        <name>Mg(2+)</name>
        <dbReference type="ChEBI" id="CHEBI:18420"/>
        <label>1</label>
    </ligand>
</feature>
<feature type="binding site" evidence="1">
    <location>
        <position position="66"/>
    </location>
    <ligand>
        <name>Mg(2+)</name>
        <dbReference type="ChEBI" id="CHEBI:18420"/>
        <label>1</label>
    </ligand>
</feature>
<dbReference type="OrthoDB" id="9798107at2"/>
<dbReference type="InterPro" id="IPR005502">
    <property type="entry name" value="Ribosyl_crysJ1"/>
</dbReference>
<dbReference type="Proteomes" id="UP000317155">
    <property type="component" value="Unassembled WGS sequence"/>
</dbReference>
<evidence type="ECO:0000256" key="1">
    <source>
        <dbReference type="PIRSR" id="PIRSR605502-1"/>
    </source>
</evidence>
<organism evidence="2 3">
    <name type="scientific">Trichloromonas acetexigens</name>
    <dbReference type="NCBI Taxonomy" id="38815"/>
    <lineage>
        <taxon>Bacteria</taxon>
        <taxon>Pseudomonadati</taxon>
        <taxon>Thermodesulfobacteriota</taxon>
        <taxon>Desulfuromonadia</taxon>
        <taxon>Desulfuromonadales</taxon>
        <taxon>Trichloromonadaceae</taxon>
        <taxon>Trichloromonas</taxon>
    </lineage>
</organism>
<sequence>MPETKSGHNEAILARAQGCLLGQLAGDALGSLVEFQSPEEIRKAYPNGVRELADGGTWKTIAGQPTDDSEMALLLARTLVHRRTYDQEAVREAYVYWLETDPFDCGMTVACGLRRRPNPESQANGALMRVSPLGIFGVNHPLPQVAEWAQRDALLTHPHPICLQANALYAMAIAQAIRTGPDPQFLYHAIRTWAEAMPVAPDLFATILQAAERPPADYLHQQGWVLLAFHNALWQLLHAPDLESGVVDTVMRGGDTDTNAAICAALLGAVYGVDAIPRQWREAVLGCRPQFGRPGVLRPRPDCFWPGDALELTGRLLGTSAIR</sequence>
<proteinExistence type="predicted"/>
<name>A0A550J7B6_9BACT</name>
<dbReference type="GO" id="GO:0016787">
    <property type="term" value="F:hydrolase activity"/>
    <property type="evidence" value="ECO:0007669"/>
    <property type="project" value="UniProtKB-KW"/>
</dbReference>
<feature type="binding site" evidence="1">
    <location>
        <position position="258"/>
    </location>
    <ligand>
        <name>Mg(2+)</name>
        <dbReference type="ChEBI" id="CHEBI:18420"/>
        <label>1</label>
    </ligand>
</feature>
<reference evidence="2 3" key="1">
    <citation type="submission" date="2019-07" db="EMBL/GenBank/DDBJ databases">
        <title>Insights of Desulfuromonas acetexigens electromicrobiology.</title>
        <authorList>
            <person name="Katuri K."/>
            <person name="Sapireddy V."/>
            <person name="Shaw D.R."/>
            <person name="Saikaly P."/>
        </authorList>
    </citation>
    <scope>NUCLEOTIDE SEQUENCE [LARGE SCALE GENOMIC DNA]</scope>
    <source>
        <strain evidence="2 3">2873</strain>
    </source>
</reference>
<dbReference type="AlphaFoldDB" id="A0A550J7B6"/>
<dbReference type="PANTHER" id="PTHR16222:SF35">
    <property type="entry name" value="ADP-RIBOSYLGLYCOHYDROLASE"/>
    <property type="match status" value="1"/>
</dbReference>
<dbReference type="RefSeq" id="WP_092054196.1">
    <property type="nucleotide sequence ID" value="NZ_FOJJ01000004.1"/>
</dbReference>
<protein>
    <submittedName>
        <fullName evidence="2">ADP-ribosylglycohydrolase family protein</fullName>
    </submittedName>
</protein>
<dbReference type="InterPro" id="IPR050792">
    <property type="entry name" value="ADP-ribosylglycohydrolase"/>
</dbReference>
<gene>
    <name evidence="2" type="ORF">FL622_14160</name>
</gene>
<keyword evidence="1" id="KW-0479">Metal-binding</keyword>
<accession>A0A550J7B6</accession>
<feature type="binding site" evidence="1">
    <location>
        <position position="257"/>
    </location>
    <ligand>
        <name>Mg(2+)</name>
        <dbReference type="ChEBI" id="CHEBI:18420"/>
        <label>1</label>
    </ligand>
</feature>
<keyword evidence="3" id="KW-1185">Reference proteome</keyword>
<evidence type="ECO:0000313" key="3">
    <source>
        <dbReference type="Proteomes" id="UP000317155"/>
    </source>
</evidence>